<keyword evidence="1" id="KW-0472">Membrane</keyword>
<evidence type="ECO:0000313" key="2">
    <source>
        <dbReference type="EMBL" id="APO68854.1"/>
    </source>
</evidence>
<accession>A0A1L5NLS9</accession>
<keyword evidence="1" id="KW-1133">Transmembrane helix</keyword>
<proteinExistence type="predicted"/>
<organism evidence="2 3">
    <name type="scientific">Rhizobium gallicum</name>
    <dbReference type="NCBI Taxonomy" id="56730"/>
    <lineage>
        <taxon>Bacteria</taxon>
        <taxon>Pseudomonadati</taxon>
        <taxon>Pseudomonadota</taxon>
        <taxon>Alphaproteobacteria</taxon>
        <taxon>Hyphomicrobiales</taxon>
        <taxon>Rhizobiaceae</taxon>
        <taxon>Rhizobium/Agrobacterium group</taxon>
        <taxon>Rhizobium</taxon>
    </lineage>
</organism>
<protein>
    <submittedName>
        <fullName evidence="2">Uncharacterized protein</fullName>
    </submittedName>
</protein>
<keyword evidence="1" id="KW-0812">Transmembrane</keyword>
<sequence>MQGFRNADGWCYLAHALAAIVASLVFTFVVATTLAAERLSPLGLEHLQFMHRPFDA</sequence>
<reference evidence="2 3" key="1">
    <citation type="submission" date="2016-09" db="EMBL/GenBank/DDBJ databases">
        <title>The complete genome sequences of Rhizobium gallicum, symbiovars gallicum and phaseoli, symbionts associated to common bean (Phaseolus vulgaris).</title>
        <authorList>
            <person name="Bustos P."/>
            <person name="Santamaria R.I."/>
            <person name="Perez-Carrascal O.M."/>
            <person name="Juarez S."/>
            <person name="Lozano L."/>
            <person name="Martinez-Flores I."/>
            <person name="Martinez-Romero E."/>
            <person name="Cevallos M."/>
            <person name="Romero D."/>
            <person name="Davila G."/>
            <person name="Gonzalez V."/>
        </authorList>
    </citation>
    <scope>NUCLEOTIDE SEQUENCE [LARGE SCALE GENOMIC DNA]</scope>
    <source>
        <strain evidence="2 3">IE4872</strain>
    </source>
</reference>
<dbReference type="EMBL" id="CP017101">
    <property type="protein sequence ID" value="APO68854.1"/>
    <property type="molecule type" value="Genomic_DNA"/>
</dbReference>
<feature type="transmembrane region" description="Helical" evidence="1">
    <location>
        <begin position="12"/>
        <end position="36"/>
    </location>
</feature>
<dbReference type="AlphaFoldDB" id="A0A1L5NLS9"/>
<evidence type="ECO:0000313" key="3">
    <source>
        <dbReference type="Proteomes" id="UP000184749"/>
    </source>
</evidence>
<gene>
    <name evidence="2" type="ORF">IE4872_CH03254</name>
</gene>
<dbReference type="STRING" id="56730.IE4872_CH03254"/>
<name>A0A1L5NLS9_9HYPH</name>
<dbReference type="RefSeq" id="WP_156886461.1">
    <property type="nucleotide sequence ID" value="NZ_CP017101.1"/>
</dbReference>
<dbReference type="Proteomes" id="UP000184749">
    <property type="component" value="Chromosome"/>
</dbReference>
<evidence type="ECO:0000256" key="1">
    <source>
        <dbReference type="SAM" id="Phobius"/>
    </source>
</evidence>